<evidence type="ECO:0000256" key="1">
    <source>
        <dbReference type="ARBA" id="ARBA00022737"/>
    </source>
</evidence>
<dbReference type="InterPro" id="IPR004827">
    <property type="entry name" value="bZIP"/>
</dbReference>
<feature type="repeat" description="ANK" evidence="3">
    <location>
        <begin position="293"/>
        <end position="325"/>
    </location>
</feature>
<dbReference type="PROSITE" id="PS50297">
    <property type="entry name" value="ANK_REP_REGION"/>
    <property type="match status" value="3"/>
</dbReference>
<dbReference type="Gene3D" id="1.20.5.170">
    <property type="match status" value="1"/>
</dbReference>
<protein>
    <recommendedName>
        <fullName evidence="5">BZIP domain-containing protein</fullName>
    </recommendedName>
</protein>
<feature type="region of interest" description="Disordered" evidence="4">
    <location>
        <begin position="85"/>
        <end position="126"/>
    </location>
</feature>
<reference evidence="7" key="1">
    <citation type="submission" date="2019-06" db="EMBL/GenBank/DDBJ databases">
        <title>Draft genome sequence of the griseofulvin-producing fungus Xylaria cubensis strain G536.</title>
        <authorList>
            <person name="Mead M.E."/>
            <person name="Raja H.A."/>
            <person name="Steenwyk J.L."/>
            <person name="Knowles S.L."/>
            <person name="Oberlies N.H."/>
            <person name="Rokas A."/>
        </authorList>
    </citation>
    <scope>NUCLEOTIDE SEQUENCE [LARGE SCALE GENOMIC DNA]</scope>
    <source>
        <strain evidence="7">G536</strain>
    </source>
</reference>
<accession>A0A553I759</accession>
<gene>
    <name evidence="6" type="ORF">FHL15_003183</name>
</gene>
<feature type="repeat" description="ANK" evidence="3">
    <location>
        <begin position="394"/>
        <end position="426"/>
    </location>
</feature>
<dbReference type="OrthoDB" id="195446at2759"/>
<feature type="compositionally biased region" description="Polar residues" evidence="4">
    <location>
        <begin position="101"/>
        <end position="117"/>
    </location>
</feature>
<dbReference type="STRING" id="2512241.A0A553I759"/>
<dbReference type="InterPro" id="IPR002110">
    <property type="entry name" value="Ankyrin_rpt"/>
</dbReference>
<dbReference type="InterPro" id="IPR036770">
    <property type="entry name" value="Ankyrin_rpt-contain_sf"/>
</dbReference>
<dbReference type="InterPro" id="IPR046347">
    <property type="entry name" value="bZIP_sf"/>
</dbReference>
<keyword evidence="2 3" id="KW-0040">ANK repeat</keyword>
<feature type="repeat" description="ANK" evidence="3">
    <location>
        <begin position="260"/>
        <end position="292"/>
    </location>
</feature>
<dbReference type="Pfam" id="PF00023">
    <property type="entry name" value="Ank"/>
    <property type="match status" value="1"/>
</dbReference>
<dbReference type="EMBL" id="VFLP01000013">
    <property type="protein sequence ID" value="TRX96041.1"/>
    <property type="molecule type" value="Genomic_DNA"/>
</dbReference>
<organism evidence="6 7">
    <name type="scientific">Xylaria flabelliformis</name>
    <dbReference type="NCBI Taxonomy" id="2512241"/>
    <lineage>
        <taxon>Eukaryota</taxon>
        <taxon>Fungi</taxon>
        <taxon>Dikarya</taxon>
        <taxon>Ascomycota</taxon>
        <taxon>Pezizomycotina</taxon>
        <taxon>Sordariomycetes</taxon>
        <taxon>Xylariomycetidae</taxon>
        <taxon>Xylariales</taxon>
        <taxon>Xylariaceae</taxon>
        <taxon>Xylaria</taxon>
    </lineage>
</organism>
<proteinExistence type="predicted"/>
<keyword evidence="1" id="KW-0677">Repeat</keyword>
<dbReference type="PANTHER" id="PTHR24171:SF9">
    <property type="entry name" value="ANKYRIN REPEAT DOMAIN-CONTAINING PROTEIN 39"/>
    <property type="match status" value="1"/>
</dbReference>
<dbReference type="PRINTS" id="PR01415">
    <property type="entry name" value="ANKYRIN"/>
</dbReference>
<evidence type="ECO:0000313" key="6">
    <source>
        <dbReference type="EMBL" id="TRX96041.1"/>
    </source>
</evidence>
<name>A0A553I759_9PEZI</name>
<evidence type="ECO:0000313" key="7">
    <source>
        <dbReference type="Proteomes" id="UP000319160"/>
    </source>
</evidence>
<dbReference type="Pfam" id="PF12796">
    <property type="entry name" value="Ank_2"/>
    <property type="match status" value="1"/>
</dbReference>
<comment type="caution">
    <text evidence="6">The sequence shown here is derived from an EMBL/GenBank/DDBJ whole genome shotgun (WGS) entry which is preliminary data.</text>
</comment>
<sequence>MELSVNDGSHITDVAERRKIQNRIAQRNWRTRQKKRIRLANAVLEEMPHLNSFIQGVSQNNFGSHQAVPVELNSFFGRGSISSASRSHRAVSDKEEAARNTPASQAREQPTNQSERPTGSEADCPRFWKHPRLTTLEAGPFDLDSIEHDNDLYSNFDLALEYTENDTDLIDPALSRPRSNAGRQITPVSFTTRNKDWTRKETSSTHNPGFDMPCAFSRSSSSLAPSPWVTCPHTPVVLPQAASDSLQSAADSPGLADQLPATSPLLTAISLGNYRVVRLLIRSGANIDTPDQDGMTPLHLAVQRGDLDRARALLDLGADVMTVNVRGRGLLHTAIVEDQRPMVSMLLSWCAERSKKGEKKPERSDDMPSAEAGIDADEEDGQLIHHYINAQDSRKLTAVHLCVLLNRLEILETLLNYGADVNLGCEGPS</sequence>
<dbReference type="CDD" id="cd14688">
    <property type="entry name" value="bZIP_YAP"/>
    <property type="match status" value="1"/>
</dbReference>
<dbReference type="SUPFAM" id="SSF57959">
    <property type="entry name" value="Leucine zipper domain"/>
    <property type="match status" value="1"/>
</dbReference>
<dbReference type="SMART" id="SM00248">
    <property type="entry name" value="ANK"/>
    <property type="match status" value="4"/>
</dbReference>
<evidence type="ECO:0000256" key="4">
    <source>
        <dbReference type="SAM" id="MobiDB-lite"/>
    </source>
</evidence>
<dbReference type="GO" id="GO:0003700">
    <property type="term" value="F:DNA-binding transcription factor activity"/>
    <property type="evidence" value="ECO:0007669"/>
    <property type="project" value="InterPro"/>
</dbReference>
<evidence type="ECO:0000256" key="2">
    <source>
        <dbReference type="ARBA" id="ARBA00023043"/>
    </source>
</evidence>
<dbReference type="PROSITE" id="PS00036">
    <property type="entry name" value="BZIP_BASIC"/>
    <property type="match status" value="1"/>
</dbReference>
<evidence type="ECO:0000256" key="3">
    <source>
        <dbReference type="PROSITE-ProRule" id="PRU00023"/>
    </source>
</evidence>
<feature type="domain" description="BZIP" evidence="5">
    <location>
        <begin position="17"/>
        <end position="32"/>
    </location>
</feature>
<evidence type="ECO:0000259" key="5">
    <source>
        <dbReference type="PROSITE" id="PS00036"/>
    </source>
</evidence>
<keyword evidence="7" id="KW-1185">Reference proteome</keyword>
<dbReference type="PANTHER" id="PTHR24171">
    <property type="entry name" value="ANKYRIN REPEAT DOMAIN-CONTAINING PROTEIN 39-RELATED"/>
    <property type="match status" value="1"/>
</dbReference>
<dbReference type="Gene3D" id="1.25.40.20">
    <property type="entry name" value="Ankyrin repeat-containing domain"/>
    <property type="match status" value="1"/>
</dbReference>
<dbReference type="Proteomes" id="UP000319160">
    <property type="component" value="Unassembled WGS sequence"/>
</dbReference>
<dbReference type="AlphaFoldDB" id="A0A553I759"/>
<dbReference type="PROSITE" id="PS50088">
    <property type="entry name" value="ANK_REPEAT"/>
    <property type="match status" value="3"/>
</dbReference>
<dbReference type="SUPFAM" id="SSF48403">
    <property type="entry name" value="Ankyrin repeat"/>
    <property type="match status" value="1"/>
</dbReference>